<evidence type="ECO:0000313" key="3">
    <source>
        <dbReference type="Proteomes" id="UP000694564"/>
    </source>
</evidence>
<sequence>MGCTPSHSDIVNNLAKSGVQFLKKPTAILPGCHGHSGRGSIPLLVKCSTCYDSWWGLPQEQRPAEEQLSSRKFQTMAEGLGQNLGDMEELISETKTSPSWLNKPQSHIPFKTKGILGTQGEAFPREENMESTALETSNWERKPTCYWSGKQGHCSQTILPAPESEGKVDFPEPLVKAHQHAYTYLHSSLSKYEAILHLVQQASQTQELLQPMLSFLLLCFEEVGQLLGEISKDGDLLLQEVREDLAWPLRKGEPQDQPDLLQQLLQYTVSKLQVLHSTVAVLTGSFLESSSSYLHSTASHLENKLSTKRGVDEHLLRALGQLESLASGHGDPGLQDLPLCSEDSGIGADSESVKSTDKLGKQASWDFAPEAVEWKPGILPQMEARLSGQAWQQSTFWMGSDRPQDCPLSRPPMAKVQPAAQGKVRSAGTPSTGPETLTSRPSEVSKSAWCDSLWTGIPVEVHVPKSSGSGDVPSLSEGEDSSPEEEEDEVSNMSPWEGQENVPRSRPRSSPVGWESPFQSHSRKLRSPQAQEMILKMKEAISERIKFVPAPLGHQDWAEEEEGRTGVPRRPSTASGSRRAPERRQRSQSEMCLKNHMGDPTLQELRRIQKDLSQRLEAFYAQGAQRQEQRKEQIVQPRAATTWPNSNCRVSSSNTISKLKASLTKNFSILPSQDKSILQKCSPHSAFEQPWPRRAERLPSAVPSREKDETPGAKDGSVRSSPPRTSVKKLIEAFSPTGSVKTLGDSRNSRSSPCRRKWGVPIMPPRFPIYRGLAPLYTKPQISPAGSRECLKVSSGWRPSAPAFPPLNTAEAFKNEDIYCETEEGAEHLPPPPLEVLMDKSFTSLENPGSRKSTGSSPEGSPVPGLAQAGPTRRTWASPKLRASMSPLDLLPSKSTSSPTRLCSTGPGSSKSGSDPRKLAQDLNLPSAASPNPEAESRPQSQVQAEKATGLSKHQRKAGPWHPTSPTSGQSRTSEPSLARLIHGPHSPEAARQSRERSPPVVRKSSPTRAHWVPQVDRRQRSLPSSPGPAQPSTMLSSSSPPLSPGAPSPPASLRTLSPPNTKKRTSLPPQHKLPSPPLGSPPALHNVSSPLAQHTEASPPSSLPSPSPPESPSQGCKETGDTEGSQAPTAKASGNTCSIFCPATSSLFEAKSPSLTAHLRTPTSLPPEPGGTLGTPAGCWRSSSGQQVRAESQRRMALGALNPLPFVKRTAPACHPGVRIQLPGSSSTGSSWESQLGQSSSSSEESPQLDAETWSSPCAPELLGGSSRCASPPELCVLGHGLQPEARTSHVQDKPQPDTQPQLKEVA</sequence>
<dbReference type="PANTHER" id="PTHR22017:SF0">
    <property type="entry name" value="PHOTORECEPTOR CILIUM ACTIN REGULATOR"/>
    <property type="match status" value="1"/>
</dbReference>
<name>A0A8D2E221_SCIVU</name>
<feature type="compositionally biased region" description="Polar residues" evidence="1">
    <location>
        <begin position="893"/>
        <end position="913"/>
    </location>
</feature>
<feature type="region of interest" description="Disordered" evidence="1">
    <location>
        <begin position="1217"/>
        <end position="1308"/>
    </location>
</feature>
<feature type="compositionally biased region" description="Polar residues" evidence="1">
    <location>
        <begin position="1182"/>
        <end position="1191"/>
    </location>
</feature>
<feature type="region of interest" description="Disordered" evidence="1">
    <location>
        <begin position="548"/>
        <end position="601"/>
    </location>
</feature>
<dbReference type="GO" id="GO:0120199">
    <property type="term" value="C:cone photoreceptor outer segment"/>
    <property type="evidence" value="ECO:0007669"/>
    <property type="project" value="Ensembl"/>
</dbReference>
<gene>
    <name evidence="2" type="primary">PCARE</name>
</gene>
<reference evidence="2" key="1">
    <citation type="submission" date="2025-08" db="UniProtKB">
        <authorList>
            <consortium name="Ensembl"/>
        </authorList>
    </citation>
    <scope>IDENTIFICATION</scope>
</reference>
<feature type="region of interest" description="Disordered" evidence="1">
    <location>
        <begin position="400"/>
        <end position="444"/>
    </location>
</feature>
<feature type="compositionally biased region" description="Polar residues" evidence="1">
    <location>
        <begin position="428"/>
        <end position="444"/>
    </location>
</feature>
<feature type="compositionally biased region" description="Low complexity" evidence="1">
    <location>
        <begin position="1031"/>
        <end position="1041"/>
    </location>
</feature>
<evidence type="ECO:0000313" key="2">
    <source>
        <dbReference type="Ensembl" id="ENSSVLP00005032279.1"/>
    </source>
</evidence>
<dbReference type="GeneTree" id="ENSGT00390000002768"/>
<dbReference type="InterPro" id="IPR029352">
    <property type="entry name" value="PCARE"/>
</dbReference>
<protein>
    <submittedName>
        <fullName evidence="2">Photoreceptor cilium actin regulator</fullName>
    </submittedName>
</protein>
<evidence type="ECO:0000256" key="1">
    <source>
        <dbReference type="SAM" id="MobiDB-lite"/>
    </source>
</evidence>
<organism evidence="2 3">
    <name type="scientific">Sciurus vulgaris</name>
    <name type="common">Eurasian red squirrel</name>
    <dbReference type="NCBI Taxonomy" id="55149"/>
    <lineage>
        <taxon>Eukaryota</taxon>
        <taxon>Metazoa</taxon>
        <taxon>Chordata</taxon>
        <taxon>Craniata</taxon>
        <taxon>Vertebrata</taxon>
        <taxon>Euteleostomi</taxon>
        <taxon>Mammalia</taxon>
        <taxon>Eutheria</taxon>
        <taxon>Euarchontoglires</taxon>
        <taxon>Glires</taxon>
        <taxon>Rodentia</taxon>
        <taxon>Sciuromorpha</taxon>
        <taxon>Sciuridae</taxon>
        <taxon>Sciurinae</taxon>
        <taxon>Sciurini</taxon>
        <taxon>Sciurus</taxon>
    </lineage>
</organism>
<feature type="region of interest" description="Disordered" evidence="1">
    <location>
        <begin position="461"/>
        <end position="531"/>
    </location>
</feature>
<dbReference type="OrthoDB" id="8954214at2759"/>
<dbReference type="GO" id="GO:0035845">
    <property type="term" value="P:photoreceptor cell outer segment organization"/>
    <property type="evidence" value="ECO:0007669"/>
    <property type="project" value="Ensembl"/>
</dbReference>
<feature type="compositionally biased region" description="Polar residues" evidence="1">
    <location>
        <begin position="1087"/>
        <end position="1097"/>
    </location>
</feature>
<feature type="compositionally biased region" description="Acidic residues" evidence="1">
    <location>
        <begin position="477"/>
        <end position="490"/>
    </location>
</feature>
<dbReference type="Proteomes" id="UP000694564">
    <property type="component" value="Chromosome 14"/>
</dbReference>
<dbReference type="PANTHER" id="PTHR22017">
    <property type="entry name" value="PHOTORECEPTOR CILIUM ACTIN REGULATOR"/>
    <property type="match status" value="1"/>
</dbReference>
<dbReference type="Ensembl" id="ENSSVLT00005035818.1">
    <property type="protein sequence ID" value="ENSSVLP00005032279.1"/>
    <property type="gene ID" value="ENSSVLG00005025371.1"/>
</dbReference>
<feature type="compositionally biased region" description="Polar residues" evidence="1">
    <location>
        <begin position="736"/>
        <end position="752"/>
    </location>
</feature>
<feature type="compositionally biased region" description="Polar residues" evidence="1">
    <location>
        <begin position="1123"/>
        <end position="1136"/>
    </location>
</feature>
<feature type="compositionally biased region" description="Pro residues" evidence="1">
    <location>
        <begin position="1102"/>
        <end position="1112"/>
    </location>
</feature>
<proteinExistence type="predicted"/>
<feature type="region of interest" description="Disordered" evidence="1">
    <location>
        <begin position="844"/>
        <end position="1136"/>
    </location>
</feature>
<feature type="compositionally biased region" description="Pro residues" evidence="1">
    <location>
        <begin position="1042"/>
        <end position="1051"/>
    </location>
</feature>
<accession>A0A8D2E221</accession>
<feature type="compositionally biased region" description="Polar residues" evidence="1">
    <location>
        <begin position="844"/>
        <end position="859"/>
    </location>
</feature>
<dbReference type="Pfam" id="PF15449">
    <property type="entry name" value="Retinal"/>
    <property type="match status" value="1"/>
</dbReference>
<feature type="compositionally biased region" description="Low complexity" evidence="1">
    <location>
        <begin position="1226"/>
        <end position="1249"/>
    </location>
</feature>
<feature type="region of interest" description="Disordered" evidence="1">
    <location>
        <begin position="682"/>
        <end position="757"/>
    </location>
</feature>
<feature type="compositionally biased region" description="Basic and acidic residues" evidence="1">
    <location>
        <begin position="1288"/>
        <end position="1297"/>
    </location>
</feature>
<keyword evidence="3" id="KW-1185">Reference proteome</keyword>
<dbReference type="GO" id="GO:1903546">
    <property type="term" value="P:protein localization to photoreceptor outer segment"/>
    <property type="evidence" value="ECO:0007669"/>
    <property type="project" value="Ensembl"/>
</dbReference>
<feature type="compositionally biased region" description="Polar residues" evidence="1">
    <location>
        <begin position="1298"/>
        <end position="1308"/>
    </location>
</feature>
<feature type="region of interest" description="Disordered" evidence="1">
    <location>
        <begin position="1159"/>
        <end position="1193"/>
    </location>
</feature>
<dbReference type="GO" id="GO:0001917">
    <property type="term" value="C:photoreceptor inner segment"/>
    <property type="evidence" value="ECO:0007669"/>
    <property type="project" value="Ensembl"/>
</dbReference>
<reference evidence="2" key="2">
    <citation type="submission" date="2025-09" db="UniProtKB">
        <authorList>
            <consortium name="Ensembl"/>
        </authorList>
    </citation>
    <scope>IDENTIFICATION</scope>
</reference>
<feature type="compositionally biased region" description="Polar residues" evidence="1">
    <location>
        <begin position="964"/>
        <end position="976"/>
    </location>
</feature>